<evidence type="ECO:0000256" key="1">
    <source>
        <dbReference type="ARBA" id="ARBA00009869"/>
    </source>
</evidence>
<sequence length="170" mass="18756">MDKIFRGRIWKMPDDVDTDTIIPGRRGTIPTLEEMGKYAFELLRPEFAAESKPGDIIVGGKNFGCGSSREQAPAVIGVNGVKIVIAKSFARIFFRNGFNKGLLLIECDGIQEACEDGDIIEVEVNKCVRVNGKEFPINQIPENLFKIVEDGGLAESTKKRNALLKQQGVK</sequence>
<dbReference type="HAMAP" id="MF_01032">
    <property type="entry name" value="LeuD_type2"/>
    <property type="match status" value="1"/>
</dbReference>
<dbReference type="InterPro" id="IPR011827">
    <property type="entry name" value="LeuD_type2/HacB/DmdB"/>
</dbReference>
<dbReference type="RefSeq" id="WP_077867010.1">
    <property type="nucleotide sequence ID" value="NZ_LZYZ01000008.1"/>
</dbReference>
<evidence type="ECO:0000313" key="6">
    <source>
        <dbReference type="Proteomes" id="UP000191154"/>
    </source>
</evidence>
<dbReference type="EC" id="4.2.1.33" evidence="3"/>
<dbReference type="PANTHER" id="PTHR43345:SF2">
    <property type="entry name" value="3-ISOPROPYLMALATE DEHYDRATASE SMALL SUBUNIT 1"/>
    <property type="match status" value="1"/>
</dbReference>
<dbReference type="UniPathway" id="UPA00048">
    <property type="reaction ID" value="UER00071"/>
</dbReference>
<keyword evidence="2 3" id="KW-0456">Lyase</keyword>
<evidence type="ECO:0000313" key="5">
    <source>
        <dbReference type="EMBL" id="OOM07480.1"/>
    </source>
</evidence>
<reference evidence="5 6" key="1">
    <citation type="submission" date="2016-05" db="EMBL/GenBank/DDBJ databases">
        <title>Microbial solvent formation.</title>
        <authorList>
            <person name="Poehlein A."/>
            <person name="Montoya Solano J.D."/>
            <person name="Flitsch S."/>
            <person name="Krabben P."/>
            <person name="Duerre P."/>
            <person name="Daniel R."/>
        </authorList>
    </citation>
    <scope>NUCLEOTIDE SEQUENCE [LARGE SCALE GENOMIC DNA]</scope>
    <source>
        <strain evidence="5 6">L1-8</strain>
    </source>
</reference>
<comment type="subunit">
    <text evidence="3">Heterodimer of LeuC and LeuD.</text>
</comment>
<dbReference type="InterPro" id="IPR050075">
    <property type="entry name" value="LeuD"/>
</dbReference>
<gene>
    <name evidence="5" type="primary">hacB</name>
    <name evidence="3" type="synonym">leuD</name>
    <name evidence="5" type="ORF">CLOSAC_40100</name>
</gene>
<dbReference type="Proteomes" id="UP000191154">
    <property type="component" value="Unassembled WGS sequence"/>
</dbReference>
<evidence type="ECO:0000256" key="2">
    <source>
        <dbReference type="ARBA" id="ARBA00023239"/>
    </source>
</evidence>
<dbReference type="EMBL" id="LZYZ01000008">
    <property type="protein sequence ID" value="OOM07480.1"/>
    <property type="molecule type" value="Genomic_DNA"/>
</dbReference>
<comment type="function">
    <text evidence="3">Catalyzes the isomerization between 2-isopropylmalate and 3-isopropylmalate, via the formation of 2-isopropylmaleate.</text>
</comment>
<evidence type="ECO:0000256" key="3">
    <source>
        <dbReference type="HAMAP-Rule" id="MF_01032"/>
    </source>
</evidence>
<dbReference type="InterPro" id="IPR000573">
    <property type="entry name" value="AconitaseA/IPMdHydase_ssu_swvl"/>
</dbReference>
<comment type="similarity">
    <text evidence="1 3">Belongs to the LeuD family. LeuD type 2 subfamily.</text>
</comment>
<dbReference type="CDD" id="cd01577">
    <property type="entry name" value="IPMI_Swivel"/>
    <property type="match status" value="1"/>
</dbReference>
<organism evidence="5 6">
    <name type="scientific">Clostridium saccharobutylicum</name>
    <dbReference type="NCBI Taxonomy" id="169679"/>
    <lineage>
        <taxon>Bacteria</taxon>
        <taxon>Bacillati</taxon>
        <taxon>Bacillota</taxon>
        <taxon>Clostridia</taxon>
        <taxon>Eubacteriales</taxon>
        <taxon>Clostridiaceae</taxon>
        <taxon>Clostridium</taxon>
    </lineage>
</organism>
<keyword evidence="3" id="KW-0432">Leucine biosynthesis</keyword>
<proteinExistence type="inferred from homology"/>
<keyword evidence="3" id="KW-0028">Amino-acid biosynthesis</keyword>
<name>A0A1S8MTJ4_CLOSA</name>
<comment type="catalytic activity">
    <reaction evidence="3">
        <text>(2R,3S)-3-isopropylmalate = (2S)-2-isopropylmalate</text>
        <dbReference type="Rhea" id="RHEA:32287"/>
        <dbReference type="ChEBI" id="CHEBI:1178"/>
        <dbReference type="ChEBI" id="CHEBI:35121"/>
        <dbReference type="EC" id="4.2.1.33"/>
    </reaction>
</comment>
<protein>
    <recommendedName>
        <fullName evidence="3">3-isopropylmalate dehydratase small subunit</fullName>
        <ecNumber evidence="3">4.2.1.33</ecNumber>
    </recommendedName>
    <alternativeName>
        <fullName evidence="3">Alpha-IPM isomerase</fullName>
        <shortName evidence="3">IPMI</shortName>
    </alternativeName>
    <alternativeName>
        <fullName evidence="3">Isopropylmalate isomerase</fullName>
    </alternativeName>
</protein>
<dbReference type="SUPFAM" id="SSF52016">
    <property type="entry name" value="LeuD/IlvD-like"/>
    <property type="match status" value="1"/>
</dbReference>
<keyword evidence="3" id="KW-0100">Branched-chain amino acid biosynthesis</keyword>
<dbReference type="PANTHER" id="PTHR43345">
    <property type="entry name" value="3-ISOPROPYLMALATE DEHYDRATASE SMALL SUBUNIT 2-RELATED-RELATED"/>
    <property type="match status" value="1"/>
</dbReference>
<dbReference type="InterPro" id="IPR015928">
    <property type="entry name" value="Aconitase/3IPM_dehydase_swvl"/>
</dbReference>
<dbReference type="GO" id="GO:0003861">
    <property type="term" value="F:3-isopropylmalate dehydratase activity"/>
    <property type="evidence" value="ECO:0007669"/>
    <property type="project" value="UniProtKB-UniRule"/>
</dbReference>
<dbReference type="GO" id="GO:0009098">
    <property type="term" value="P:L-leucine biosynthetic process"/>
    <property type="evidence" value="ECO:0007669"/>
    <property type="project" value="UniProtKB-UniRule"/>
</dbReference>
<comment type="caution">
    <text evidence="5">The sequence shown here is derived from an EMBL/GenBank/DDBJ whole genome shotgun (WGS) entry which is preliminary data.</text>
</comment>
<dbReference type="NCBIfam" id="TIGR02087">
    <property type="entry name" value="LEUD_arch"/>
    <property type="match status" value="1"/>
</dbReference>
<dbReference type="Pfam" id="PF00694">
    <property type="entry name" value="Aconitase_C"/>
    <property type="match status" value="1"/>
</dbReference>
<dbReference type="Gene3D" id="3.20.19.10">
    <property type="entry name" value="Aconitase, domain 4"/>
    <property type="match status" value="1"/>
</dbReference>
<evidence type="ECO:0000259" key="4">
    <source>
        <dbReference type="Pfam" id="PF00694"/>
    </source>
</evidence>
<dbReference type="InterPro" id="IPR033940">
    <property type="entry name" value="IPMI_Swivel"/>
</dbReference>
<accession>A0A1S8MTJ4</accession>
<dbReference type="AlphaFoldDB" id="A0A1S8MTJ4"/>
<comment type="pathway">
    <text evidence="3">Amino-acid biosynthesis; L-leucine biosynthesis; L-leucine from 3-methyl-2-oxobutanoate: step 2/4.</text>
</comment>
<feature type="domain" description="Aconitase A/isopropylmalate dehydratase small subunit swivel" evidence="4">
    <location>
        <begin position="53"/>
        <end position="107"/>
    </location>
</feature>